<evidence type="ECO:0000313" key="4">
    <source>
        <dbReference type="Proteomes" id="UP000000322"/>
    </source>
</evidence>
<dbReference type="RefSeq" id="WP_012867757.1">
    <property type="nucleotide sequence ID" value="NC_013521.1"/>
</dbReference>
<organism evidence="3 4">
    <name type="scientific">Sanguibacter keddieii (strain ATCC 51767 / DSM 10542 / NCFB 3025 / ST-74)</name>
    <dbReference type="NCBI Taxonomy" id="446469"/>
    <lineage>
        <taxon>Bacteria</taxon>
        <taxon>Bacillati</taxon>
        <taxon>Actinomycetota</taxon>
        <taxon>Actinomycetes</taxon>
        <taxon>Micrococcales</taxon>
        <taxon>Sanguibacteraceae</taxon>
        <taxon>Sanguibacter</taxon>
    </lineage>
</organism>
<dbReference type="Proteomes" id="UP000000322">
    <property type="component" value="Chromosome"/>
</dbReference>
<dbReference type="STRING" id="446469.Sked_27860"/>
<reference evidence="3 4" key="1">
    <citation type="journal article" date="2009" name="Stand. Genomic Sci.">
        <title>Complete genome sequence of Sanguibacter keddieii type strain (ST-74).</title>
        <authorList>
            <person name="Ivanova N."/>
            <person name="Sikorski J."/>
            <person name="Sims D."/>
            <person name="Brettin T."/>
            <person name="Detter J.C."/>
            <person name="Han C."/>
            <person name="Lapidus A."/>
            <person name="Copeland A."/>
            <person name="Glavina Del Rio T."/>
            <person name="Nolan M."/>
            <person name="Chen F."/>
            <person name="Lucas S."/>
            <person name="Tice H."/>
            <person name="Cheng J.F."/>
            <person name="Bruce D."/>
            <person name="Goodwin L."/>
            <person name="Pitluck S."/>
            <person name="Pati A."/>
            <person name="Mavromatis K."/>
            <person name="Chen A."/>
            <person name="Palaniappan K."/>
            <person name="D'haeseleer P."/>
            <person name="Chain P."/>
            <person name="Bristow J."/>
            <person name="Eisen J.A."/>
            <person name="Markowitz V."/>
            <person name="Hugenholtz P."/>
            <person name="Goker M."/>
            <person name="Pukall R."/>
            <person name="Klenk H.P."/>
            <person name="Kyrpides N.C."/>
        </authorList>
    </citation>
    <scope>NUCLEOTIDE SEQUENCE [LARGE SCALE GENOMIC DNA]</scope>
    <source>
        <strain evidence="4">ATCC 51767 / DSM 10542 / NCFB 3025 / ST-74</strain>
    </source>
</reference>
<dbReference type="HOGENOM" id="CLU_846388_0_0_11"/>
<accession>D1BAY7</accession>
<evidence type="ECO:0000256" key="1">
    <source>
        <dbReference type="SAM" id="MobiDB-lite"/>
    </source>
</evidence>
<evidence type="ECO:0000313" key="3">
    <source>
        <dbReference type="EMBL" id="ACZ22688.1"/>
    </source>
</evidence>
<keyword evidence="4" id="KW-1185">Reference proteome</keyword>
<feature type="chain" id="PRO_5039657727" evidence="2">
    <location>
        <begin position="27"/>
        <end position="342"/>
    </location>
</feature>
<feature type="signal peptide" evidence="2">
    <location>
        <begin position="1"/>
        <end position="26"/>
    </location>
</feature>
<evidence type="ECO:0000256" key="2">
    <source>
        <dbReference type="SAM" id="SignalP"/>
    </source>
</evidence>
<dbReference type="PROSITE" id="PS51257">
    <property type="entry name" value="PROKAR_LIPOPROTEIN"/>
    <property type="match status" value="1"/>
</dbReference>
<protein>
    <submittedName>
        <fullName evidence="3">Uncharacterized protein</fullName>
    </submittedName>
</protein>
<sequence length="342" mass="38126">MTTRHPALRLTAALAAVGLLALTACSGDDAKTGPDGTTTSPLGEYFAEIDSTYDEAEGQRQQVEMENLVAECMVDAGFEYIPQDYSGSFTAFDPEDAEDQNTEEWVTKNGYGMYYDSETEEGDEGEEEPADEWVDPNADYVASLSESAQAAFYEALNGPDVWSDMTEEEMETYEWNWEDGGCYGWASNEVYPESGGTDAEFEPLFDAFNEMYESQMNAPELKTLHSEWSSCMADAGYTGFATPDDAQTAVMDEYNALYEDLGEPENPEDPNAVWPEPSTEDRKAAKQNDIETALADFRCKESVDWTEREQKVTFAIEEQFIKDHQAELEAYKASMMEESAAS</sequence>
<dbReference type="EMBL" id="CP001819">
    <property type="protein sequence ID" value="ACZ22688.1"/>
    <property type="molecule type" value="Genomic_DNA"/>
</dbReference>
<dbReference type="AlphaFoldDB" id="D1BAY7"/>
<gene>
    <name evidence="3" type="ordered locus">Sked_27860</name>
</gene>
<dbReference type="OrthoDB" id="3403621at2"/>
<dbReference type="eggNOG" id="ENOG502ZUBI">
    <property type="taxonomic scope" value="Bacteria"/>
</dbReference>
<dbReference type="KEGG" id="ske:Sked_27860"/>
<proteinExistence type="predicted"/>
<name>D1BAY7_SANKS</name>
<feature type="region of interest" description="Disordered" evidence="1">
    <location>
        <begin position="261"/>
        <end position="286"/>
    </location>
</feature>
<keyword evidence="2" id="KW-0732">Signal</keyword>